<comment type="caution">
    <text evidence="1">The sequence shown here is derived from an EMBL/GenBank/DDBJ whole genome shotgun (WGS) entry which is preliminary data.</text>
</comment>
<name>A0AB34KEJ0_PRYPA</name>
<protein>
    <submittedName>
        <fullName evidence="1">Uncharacterized protein</fullName>
    </submittedName>
</protein>
<dbReference type="Pfam" id="PF12576">
    <property type="entry name" value="DUF3754"/>
    <property type="match status" value="1"/>
</dbReference>
<reference evidence="1 2" key="1">
    <citation type="journal article" date="2024" name="Science">
        <title>Giant polyketide synthase enzymes in the biosynthesis of giant marine polyether toxins.</title>
        <authorList>
            <person name="Fallon T.R."/>
            <person name="Shende V.V."/>
            <person name="Wierzbicki I.H."/>
            <person name="Pendleton A.L."/>
            <person name="Watervoot N.F."/>
            <person name="Auber R.P."/>
            <person name="Gonzalez D.J."/>
            <person name="Wisecaver J.H."/>
            <person name="Moore B.S."/>
        </authorList>
    </citation>
    <scope>NUCLEOTIDE SEQUENCE [LARGE SCALE GENOMIC DNA]</scope>
    <source>
        <strain evidence="1 2">12B1</strain>
    </source>
</reference>
<gene>
    <name evidence="1" type="ORF">AB1Y20_001781</name>
</gene>
<dbReference type="PANTHER" id="PTHR33645">
    <property type="entry name" value="AMINOPEPTIDASE (DUF3754)"/>
    <property type="match status" value="1"/>
</dbReference>
<dbReference type="Proteomes" id="UP001515480">
    <property type="component" value="Unassembled WGS sequence"/>
</dbReference>
<organism evidence="1 2">
    <name type="scientific">Prymnesium parvum</name>
    <name type="common">Toxic golden alga</name>
    <dbReference type="NCBI Taxonomy" id="97485"/>
    <lineage>
        <taxon>Eukaryota</taxon>
        <taxon>Haptista</taxon>
        <taxon>Haptophyta</taxon>
        <taxon>Prymnesiophyceae</taxon>
        <taxon>Prymnesiales</taxon>
        <taxon>Prymnesiaceae</taxon>
        <taxon>Prymnesium</taxon>
    </lineage>
</organism>
<proteinExistence type="predicted"/>
<accession>A0AB34KEJ0</accession>
<dbReference type="AlphaFoldDB" id="A0AB34KEJ0"/>
<evidence type="ECO:0000313" key="2">
    <source>
        <dbReference type="Proteomes" id="UP001515480"/>
    </source>
</evidence>
<dbReference type="PANTHER" id="PTHR33645:SF11">
    <property type="entry name" value="AMINOPEPTIDASE (DUF3754)"/>
    <property type="match status" value="1"/>
</dbReference>
<dbReference type="InterPro" id="IPR022227">
    <property type="entry name" value="DUF3754"/>
</dbReference>
<sequence length="633" mass="71238">MSSWSFHKRAAAAVIDEYDSEAGQSTSTETPDADLSAGRSRLRRMLGWLLGQSTPEEKHKLVHRGRPRRRHVHRHCMLAVPTHILLHALVRKLDAGDDEGGVRDEAEELSALMRRQLRHELHESTLRLLDGFELLAADAPTPFAEPPGERGPEYYEALSDRFIDELCALMLRANYRLFSQREWQFAQKENFMFTLPVTPAWEMLDSTMISRLFLRHPHLGLQSAQLARRVLVFHRGSGLVTNTSFFLEEKLDMLLDRLVTNPFRRLWQRLVYLLCPGWAGRAHSSEDASLEHGSHADAAQDAVRISFDRVLPSMWVLLRRLFCRLTLQEPTFQETVIVYAQISSEFDSEITSSSGTVPMTRISDAGGPGGIERPVLRLKSFRDIPIADVEVVLPGIRVDGMKSADIVKLVVILLAGIATAIYSYAFATSTGWTVRATLIGILGLRAFQTWRSVINSKITMEDFIRTTLYCRSQDSQRGVLLSVVNSIEQHEHRETLMLYFLTLAAGDGPIGSFGEGNAEMMQSILVSEADLWCSEFLKEEFDIAVRVNVHEAFKRLLRLGLVVASDRGHRALPLPQAIKQLRHVWANQPQETTAPPRQPVALQRLFASPADEKAPRSPTLRALATNLGSISRD</sequence>
<evidence type="ECO:0000313" key="1">
    <source>
        <dbReference type="EMBL" id="KAL1530890.1"/>
    </source>
</evidence>
<keyword evidence="2" id="KW-1185">Reference proteome</keyword>
<dbReference type="EMBL" id="JBGBPQ010000001">
    <property type="protein sequence ID" value="KAL1530890.1"/>
    <property type="molecule type" value="Genomic_DNA"/>
</dbReference>